<dbReference type="Proteomes" id="UP000587586">
    <property type="component" value="Unassembled WGS sequence"/>
</dbReference>
<name>A0A6V8NAG0_9BACT</name>
<evidence type="ECO:0000313" key="1">
    <source>
        <dbReference type="EMBL" id="GFO68797.1"/>
    </source>
</evidence>
<evidence type="ECO:0000313" key="2">
    <source>
        <dbReference type="Proteomes" id="UP000587586"/>
    </source>
</evidence>
<sequence length="104" mass="11153">MDGVVRLPSALAMTTGSPPSITATQELVVPRSIPITLLMSVDPPCLVTVVQNLVIPPQKNKGTTKKSSTFYVLRSTLTAEYRFPMLELAVTQFPAGPNGTPRSI</sequence>
<gene>
    <name evidence="1" type="ORF">GMLC_23760</name>
</gene>
<reference evidence="2" key="1">
    <citation type="submission" date="2020-06" db="EMBL/GenBank/DDBJ databases">
        <title>Draft genomic sequecing of Geomonas sp. Red745.</title>
        <authorList>
            <person name="Itoh H."/>
            <person name="Xu Z.X."/>
            <person name="Ushijima N."/>
            <person name="Masuda Y."/>
            <person name="Shiratori Y."/>
            <person name="Senoo K."/>
        </authorList>
    </citation>
    <scope>NUCLEOTIDE SEQUENCE [LARGE SCALE GENOMIC DNA]</scope>
    <source>
        <strain evidence="2">Red745</strain>
    </source>
</reference>
<protein>
    <submittedName>
        <fullName evidence="1">Uncharacterized protein</fullName>
    </submittedName>
</protein>
<comment type="caution">
    <text evidence="1">The sequence shown here is derived from an EMBL/GenBank/DDBJ whole genome shotgun (WGS) entry which is preliminary data.</text>
</comment>
<organism evidence="1 2">
    <name type="scientific">Geomonas limicola</name>
    <dbReference type="NCBI Taxonomy" id="2740186"/>
    <lineage>
        <taxon>Bacteria</taxon>
        <taxon>Pseudomonadati</taxon>
        <taxon>Thermodesulfobacteriota</taxon>
        <taxon>Desulfuromonadia</taxon>
        <taxon>Geobacterales</taxon>
        <taxon>Geobacteraceae</taxon>
        <taxon>Geomonas</taxon>
    </lineage>
</organism>
<proteinExistence type="predicted"/>
<accession>A0A6V8NAG0</accession>
<dbReference type="EMBL" id="BLXZ01000004">
    <property type="protein sequence ID" value="GFO68797.1"/>
    <property type="molecule type" value="Genomic_DNA"/>
</dbReference>
<dbReference type="AlphaFoldDB" id="A0A6V8NAG0"/>
<keyword evidence="2" id="KW-1185">Reference proteome</keyword>